<reference evidence="2 3" key="1">
    <citation type="submission" date="2022-06" db="EMBL/GenBank/DDBJ databases">
        <title>New Species of the Genus Actinoplanes, ActinopZanes ferrugineus.</title>
        <authorList>
            <person name="Ding P."/>
        </authorList>
    </citation>
    <scope>NUCLEOTIDE SEQUENCE [LARGE SCALE GENOMIC DNA]</scope>
    <source>
        <strain evidence="2 3">TRM88003</strain>
    </source>
</reference>
<gene>
    <name evidence="2" type="ORF">M1L60_24810</name>
</gene>
<name>A0ABT1DSM3_9ACTN</name>
<sequence>MTSEHTAERDSIKAAASRLLTGTPLRSNGALTVVALAEEASVKRHVLTHRHTDLKDLFYAQVRAQGQVPDSERRLRQELDTTRRQLAEANERIKTLENDNDALARIVNVLAAENALFRDQLQSASSAVVRPLH</sequence>
<dbReference type="Proteomes" id="UP001523369">
    <property type="component" value="Unassembled WGS sequence"/>
</dbReference>
<keyword evidence="3" id="KW-1185">Reference proteome</keyword>
<accession>A0ABT1DSM3</accession>
<evidence type="ECO:0000256" key="1">
    <source>
        <dbReference type="SAM" id="Coils"/>
    </source>
</evidence>
<keyword evidence="1" id="KW-0175">Coiled coil</keyword>
<proteinExistence type="predicted"/>
<evidence type="ECO:0000313" key="3">
    <source>
        <dbReference type="Proteomes" id="UP001523369"/>
    </source>
</evidence>
<protein>
    <submittedName>
        <fullName evidence="2">Uncharacterized protein</fullName>
    </submittedName>
</protein>
<feature type="coiled-coil region" evidence="1">
    <location>
        <begin position="72"/>
        <end position="113"/>
    </location>
</feature>
<evidence type="ECO:0000313" key="2">
    <source>
        <dbReference type="EMBL" id="MCO8273824.1"/>
    </source>
</evidence>
<dbReference type="EMBL" id="JAMYJR010000027">
    <property type="protein sequence ID" value="MCO8273824.1"/>
    <property type="molecule type" value="Genomic_DNA"/>
</dbReference>
<dbReference type="RefSeq" id="WP_253239901.1">
    <property type="nucleotide sequence ID" value="NZ_JAMYJR010000027.1"/>
</dbReference>
<comment type="caution">
    <text evidence="2">The sequence shown here is derived from an EMBL/GenBank/DDBJ whole genome shotgun (WGS) entry which is preliminary data.</text>
</comment>
<organism evidence="2 3">
    <name type="scientific">Paractinoplanes aksuensis</name>
    <dbReference type="NCBI Taxonomy" id="2939490"/>
    <lineage>
        <taxon>Bacteria</taxon>
        <taxon>Bacillati</taxon>
        <taxon>Actinomycetota</taxon>
        <taxon>Actinomycetes</taxon>
        <taxon>Micromonosporales</taxon>
        <taxon>Micromonosporaceae</taxon>
        <taxon>Paractinoplanes</taxon>
    </lineage>
</organism>